<protein>
    <submittedName>
        <fullName evidence="6">TKL family protein kinase</fullName>
    </submittedName>
</protein>
<dbReference type="GO" id="GO:0004674">
    <property type="term" value="F:protein serine/threonine kinase activity"/>
    <property type="evidence" value="ECO:0007669"/>
    <property type="project" value="UniProtKB-KW"/>
</dbReference>
<dbReference type="STRING" id="5722.A2FKB9"/>
<dbReference type="InterPro" id="IPR017441">
    <property type="entry name" value="Protein_kinase_ATP_BS"/>
</dbReference>
<dbReference type="InParanoid" id="A2FKB9"/>
<dbReference type="VEuPathDB" id="TrichDB:TVAG_293890"/>
<gene>
    <name evidence="6" type="ORF">TVAG_293890</name>
</gene>
<evidence type="ECO:0000256" key="2">
    <source>
        <dbReference type="ARBA" id="ARBA00022741"/>
    </source>
</evidence>
<reference evidence="6" key="2">
    <citation type="journal article" date="2007" name="Science">
        <title>Draft genome sequence of the sexually transmitted pathogen Trichomonas vaginalis.</title>
        <authorList>
            <person name="Carlton J.M."/>
            <person name="Hirt R.P."/>
            <person name="Silva J.C."/>
            <person name="Delcher A.L."/>
            <person name="Schatz M."/>
            <person name="Zhao Q."/>
            <person name="Wortman J.R."/>
            <person name="Bidwell S.L."/>
            <person name="Alsmark U.C.M."/>
            <person name="Besteiro S."/>
            <person name="Sicheritz-Ponten T."/>
            <person name="Noel C.J."/>
            <person name="Dacks J.B."/>
            <person name="Foster P.G."/>
            <person name="Simillion C."/>
            <person name="Van de Peer Y."/>
            <person name="Miranda-Saavedra D."/>
            <person name="Barton G.J."/>
            <person name="Westrop G.D."/>
            <person name="Mueller S."/>
            <person name="Dessi D."/>
            <person name="Fiori P.L."/>
            <person name="Ren Q."/>
            <person name="Paulsen I."/>
            <person name="Zhang H."/>
            <person name="Bastida-Corcuera F.D."/>
            <person name="Simoes-Barbosa A."/>
            <person name="Brown M.T."/>
            <person name="Hayes R.D."/>
            <person name="Mukherjee M."/>
            <person name="Okumura C.Y."/>
            <person name="Schneider R."/>
            <person name="Smith A.J."/>
            <person name="Vanacova S."/>
            <person name="Villalvazo M."/>
            <person name="Haas B.J."/>
            <person name="Pertea M."/>
            <person name="Feldblyum T.V."/>
            <person name="Utterback T.R."/>
            <person name="Shu C.L."/>
            <person name="Osoegawa K."/>
            <person name="de Jong P.J."/>
            <person name="Hrdy I."/>
            <person name="Horvathova L."/>
            <person name="Zubacova Z."/>
            <person name="Dolezal P."/>
            <person name="Malik S.B."/>
            <person name="Logsdon J.M. Jr."/>
            <person name="Henze K."/>
            <person name="Gupta A."/>
            <person name="Wang C.C."/>
            <person name="Dunne R.L."/>
            <person name="Upcroft J.A."/>
            <person name="Upcroft P."/>
            <person name="White O."/>
            <person name="Salzberg S.L."/>
            <person name="Tang P."/>
            <person name="Chiu C.-H."/>
            <person name="Lee Y.-S."/>
            <person name="Embley T.M."/>
            <person name="Coombs G.H."/>
            <person name="Mottram J.C."/>
            <person name="Tachezy J."/>
            <person name="Fraser-Liggett C.M."/>
            <person name="Johnson P.J."/>
        </authorList>
    </citation>
    <scope>NUCLEOTIDE SEQUENCE [LARGE SCALE GENOMIC DNA]</scope>
    <source>
        <strain evidence="6">G3</strain>
    </source>
</reference>
<evidence type="ECO:0000256" key="3">
    <source>
        <dbReference type="ARBA" id="ARBA00022840"/>
    </source>
</evidence>
<dbReference type="eggNOG" id="KOG0192">
    <property type="taxonomic scope" value="Eukaryota"/>
</dbReference>
<dbReference type="InterPro" id="IPR001245">
    <property type="entry name" value="Ser-Thr/Tyr_kinase_cat_dom"/>
</dbReference>
<dbReference type="PANTHER" id="PTHR23257">
    <property type="entry name" value="SERINE-THREONINE PROTEIN KINASE"/>
    <property type="match status" value="1"/>
</dbReference>
<evidence type="ECO:0000313" key="6">
    <source>
        <dbReference type="EMBL" id="EAX94659.1"/>
    </source>
</evidence>
<evidence type="ECO:0000256" key="4">
    <source>
        <dbReference type="PROSITE-ProRule" id="PRU10141"/>
    </source>
</evidence>
<dbReference type="InterPro" id="IPR050167">
    <property type="entry name" value="Ser_Thr_protein_kinase"/>
</dbReference>
<dbReference type="CDD" id="cd13999">
    <property type="entry name" value="STKc_MAP3K-like"/>
    <property type="match status" value="1"/>
</dbReference>
<dbReference type="GO" id="GO:0005524">
    <property type="term" value="F:ATP binding"/>
    <property type="evidence" value="ECO:0007669"/>
    <property type="project" value="UniProtKB-UniRule"/>
</dbReference>
<dbReference type="Proteomes" id="UP000001542">
    <property type="component" value="Unassembled WGS sequence"/>
</dbReference>
<name>A2FKB9_TRIV3</name>
<dbReference type="EMBL" id="DS113845">
    <property type="protein sequence ID" value="EAX94659.1"/>
    <property type="molecule type" value="Genomic_DNA"/>
</dbReference>
<dbReference type="KEGG" id="tva:4752400"/>
<dbReference type="PROSITE" id="PS50011">
    <property type="entry name" value="PROTEIN_KINASE_DOM"/>
    <property type="match status" value="1"/>
</dbReference>
<keyword evidence="3 4" id="KW-0067">ATP-binding</keyword>
<evidence type="ECO:0000256" key="1">
    <source>
        <dbReference type="ARBA" id="ARBA00022527"/>
    </source>
</evidence>
<dbReference type="PROSITE" id="PS00107">
    <property type="entry name" value="PROTEIN_KINASE_ATP"/>
    <property type="match status" value="1"/>
</dbReference>
<reference evidence="6" key="1">
    <citation type="submission" date="2006-10" db="EMBL/GenBank/DDBJ databases">
        <authorList>
            <person name="Amadeo P."/>
            <person name="Zhao Q."/>
            <person name="Wortman J."/>
            <person name="Fraser-Liggett C."/>
            <person name="Carlton J."/>
        </authorList>
    </citation>
    <scope>NUCLEOTIDE SEQUENCE</scope>
    <source>
        <strain evidence="6">G3</strain>
    </source>
</reference>
<sequence length="804" mass="91749">MLKSLAEEYPERVVSLNDFEIGKVIGHGGFSEVYFGLQKSTGIYVAIKILKQRKLTEERFVVYEREIKILAQTQNRFILGFVGFTITYPYSIITIYTSGNSLYNALHHVGDAPVLTGTQKSKIAFAIAIGMKKLHNMRVIHRDLKSLNVLLDRQLYPKICDFGLSRFVMSEESLLTVNIGTPHWMAPELFENSMYTNKVDVYSYAMVLWELLVGSYPFKGVPAVQIAFLVCKKQERPKLPSRTPNSLAKLITKCWAQKTEDRPSFGHVYKEFMENQVHYPDTDMNELNRFMRECIDNIDVPYDELEFIRKLPKRNSIPTEMKSSQPFHPVTDSDDDFDLSSLSSAKSSDFLKALASVKKDMQPFHALQFFNTLKGNILEKPDDEVLLEIVTTIKDLISDSLIALTAFIESGLFNTLPLDKTILSEQMLEIYLQVFSITPKAVSKIYLDHLAPLSATYPQKVLCIMHRYLCGHYRNQFFLEMSDYLISSYQTFLNTDSSKEYLNLLFTLIQLNEDFKYSRYLYIQSILLETIRLNKHPEIATDMIIYILDPNSQLNQELLIPILQQKETAEYGLSILARLNDIVPPLPMLNAVIESAKKYEIGSLILCKMAENEVISSKLADEIGEWASLNLPNLFGTFRLYVVVLHNKRNVRILSTNESSLELLKRIVVLKDPKLISNLSHIFSCLNSAMFINSATEYELLGSYFRICLELGDSSTIAACLFTAERLARTSWSEEYLQIIPLSAALLKQMGGWEKFVLPFIATVSCYEDAADEIYEYNVIDTLNLLLSSQELGAYAQAAINNLQ</sequence>
<dbReference type="AlphaFoldDB" id="A2FKB9"/>
<dbReference type="Pfam" id="PF07714">
    <property type="entry name" value="PK_Tyr_Ser-Thr"/>
    <property type="match status" value="1"/>
</dbReference>
<dbReference type="SMART" id="SM00220">
    <property type="entry name" value="S_TKc"/>
    <property type="match status" value="1"/>
</dbReference>
<dbReference type="RefSeq" id="XP_001307589.1">
    <property type="nucleotide sequence ID" value="XM_001307588.1"/>
</dbReference>
<dbReference type="SUPFAM" id="SSF56112">
    <property type="entry name" value="Protein kinase-like (PK-like)"/>
    <property type="match status" value="1"/>
</dbReference>
<dbReference type="SMR" id="A2FKB9"/>
<dbReference type="GO" id="GO:0007165">
    <property type="term" value="P:signal transduction"/>
    <property type="evidence" value="ECO:0000318"/>
    <property type="project" value="GO_Central"/>
</dbReference>
<keyword evidence="6" id="KW-0808">Transferase</keyword>
<dbReference type="GO" id="GO:0004672">
    <property type="term" value="F:protein kinase activity"/>
    <property type="evidence" value="ECO:0000318"/>
    <property type="project" value="GO_Central"/>
</dbReference>
<evidence type="ECO:0000313" key="7">
    <source>
        <dbReference type="Proteomes" id="UP000001542"/>
    </source>
</evidence>
<evidence type="ECO:0000259" key="5">
    <source>
        <dbReference type="PROSITE" id="PS50011"/>
    </source>
</evidence>
<feature type="binding site" evidence="4">
    <location>
        <position position="48"/>
    </location>
    <ligand>
        <name>ATP</name>
        <dbReference type="ChEBI" id="CHEBI:30616"/>
    </ligand>
</feature>
<dbReference type="InterPro" id="IPR008271">
    <property type="entry name" value="Ser/Thr_kinase_AS"/>
</dbReference>
<dbReference type="OrthoDB" id="4062651at2759"/>
<keyword evidence="2 4" id="KW-0547">Nucleotide-binding</keyword>
<dbReference type="Gene3D" id="1.10.510.10">
    <property type="entry name" value="Transferase(Phosphotransferase) domain 1"/>
    <property type="match status" value="1"/>
</dbReference>
<dbReference type="InterPro" id="IPR000719">
    <property type="entry name" value="Prot_kinase_dom"/>
</dbReference>
<accession>A2FKB9</accession>
<keyword evidence="1" id="KW-0723">Serine/threonine-protein kinase</keyword>
<organism evidence="6 7">
    <name type="scientific">Trichomonas vaginalis (strain ATCC PRA-98 / G3)</name>
    <dbReference type="NCBI Taxonomy" id="412133"/>
    <lineage>
        <taxon>Eukaryota</taxon>
        <taxon>Metamonada</taxon>
        <taxon>Parabasalia</taxon>
        <taxon>Trichomonadida</taxon>
        <taxon>Trichomonadidae</taxon>
        <taxon>Trichomonas</taxon>
    </lineage>
</organism>
<dbReference type="OMA" id="RECIDNI"/>
<proteinExistence type="predicted"/>
<feature type="domain" description="Protein kinase" evidence="5">
    <location>
        <begin position="19"/>
        <end position="273"/>
    </location>
</feature>
<dbReference type="PROSITE" id="PS00108">
    <property type="entry name" value="PROTEIN_KINASE_ST"/>
    <property type="match status" value="1"/>
</dbReference>
<dbReference type="InterPro" id="IPR011009">
    <property type="entry name" value="Kinase-like_dom_sf"/>
</dbReference>
<dbReference type="PANTHER" id="PTHR23257:SF958">
    <property type="entry name" value="SERINE_THREONINE-PROTEIN KINASE WNK4"/>
    <property type="match status" value="1"/>
</dbReference>
<keyword evidence="7" id="KW-1185">Reference proteome</keyword>
<dbReference type="VEuPathDB" id="TrichDB:TVAGG3_0619700"/>
<keyword evidence="6" id="KW-0418">Kinase</keyword>
<dbReference type="GO" id="GO:0005737">
    <property type="term" value="C:cytoplasm"/>
    <property type="evidence" value="ECO:0000318"/>
    <property type="project" value="GO_Central"/>
</dbReference>